<proteinExistence type="predicted"/>
<evidence type="ECO:0000313" key="3">
    <source>
        <dbReference type="Proteomes" id="UP001324427"/>
    </source>
</evidence>
<evidence type="ECO:0000313" key="2">
    <source>
        <dbReference type="EMBL" id="KAK4543060.1"/>
    </source>
</evidence>
<feature type="region of interest" description="Disordered" evidence="1">
    <location>
        <begin position="174"/>
        <end position="196"/>
    </location>
</feature>
<gene>
    <name evidence="2" type="ORF">LTR36_005837</name>
</gene>
<protein>
    <submittedName>
        <fullName evidence="2">Uncharacterized protein</fullName>
    </submittedName>
</protein>
<name>A0AAV9JD57_9PEZI</name>
<comment type="caution">
    <text evidence="2">The sequence shown here is derived from an EMBL/GenBank/DDBJ whole genome shotgun (WGS) entry which is preliminary data.</text>
</comment>
<sequence length="260" mass="27510">MGKKNRPGFPQSIPGMTPNDVEYYRYALLPGRPQQPKASDSDETKYEPSKTLRELITDRLVEQSMCLLKIVNEYIEPLVADAITAEQQVGGKKGPGDRYIGAQKVAAITKMGGIGAPGFGLGLGGSRVGPRMAEPRSFIGLQGGIGGMIDPYSARVAYREAMGRRGGRQRLIPRSFSGWPIIPGGGPPGSGGDGKAKDPMERYLQLAAEIDALMGMSGVEGLGSSGSYQAMADGYGATANPTKRRFKQIAKIVGSGGEDD</sequence>
<organism evidence="2 3">
    <name type="scientific">Oleoguttula mirabilis</name>
    <dbReference type="NCBI Taxonomy" id="1507867"/>
    <lineage>
        <taxon>Eukaryota</taxon>
        <taxon>Fungi</taxon>
        <taxon>Dikarya</taxon>
        <taxon>Ascomycota</taxon>
        <taxon>Pezizomycotina</taxon>
        <taxon>Dothideomycetes</taxon>
        <taxon>Dothideomycetidae</taxon>
        <taxon>Mycosphaerellales</taxon>
        <taxon>Teratosphaeriaceae</taxon>
        <taxon>Oleoguttula</taxon>
    </lineage>
</organism>
<accession>A0AAV9JD57</accession>
<dbReference type="Proteomes" id="UP001324427">
    <property type="component" value="Unassembled WGS sequence"/>
</dbReference>
<dbReference type="AlphaFoldDB" id="A0AAV9JD57"/>
<dbReference type="EMBL" id="JAVFHQ010000035">
    <property type="protein sequence ID" value="KAK4543060.1"/>
    <property type="molecule type" value="Genomic_DNA"/>
</dbReference>
<evidence type="ECO:0000256" key="1">
    <source>
        <dbReference type="SAM" id="MobiDB-lite"/>
    </source>
</evidence>
<reference evidence="2 3" key="1">
    <citation type="submission" date="2021-11" db="EMBL/GenBank/DDBJ databases">
        <title>Black yeast isolated from Biological Soil Crust.</title>
        <authorList>
            <person name="Kurbessoian T."/>
        </authorList>
    </citation>
    <scope>NUCLEOTIDE SEQUENCE [LARGE SCALE GENOMIC DNA]</scope>
    <source>
        <strain evidence="2 3">CCFEE 5522</strain>
    </source>
</reference>
<feature type="compositionally biased region" description="Gly residues" evidence="1">
    <location>
        <begin position="183"/>
        <end position="193"/>
    </location>
</feature>
<keyword evidence="3" id="KW-1185">Reference proteome</keyword>